<evidence type="ECO:0000256" key="4">
    <source>
        <dbReference type="ARBA" id="ARBA00012564"/>
    </source>
</evidence>
<dbReference type="CDD" id="cd09603">
    <property type="entry name" value="M1_APN_like"/>
    <property type="match status" value="1"/>
</dbReference>
<dbReference type="InterPro" id="IPR050344">
    <property type="entry name" value="Peptidase_M1_aminopeptidases"/>
</dbReference>
<keyword evidence="16" id="KW-1185">Reference proteome</keyword>
<dbReference type="EMBL" id="JABVEC010000021">
    <property type="protein sequence ID" value="MBC6468770.1"/>
    <property type="molecule type" value="Genomic_DNA"/>
</dbReference>
<dbReference type="Gene3D" id="2.60.40.1730">
    <property type="entry name" value="tricorn interacting facor f3 domain"/>
    <property type="match status" value="1"/>
</dbReference>
<keyword evidence="9" id="KW-0862">Zinc</keyword>
<dbReference type="EC" id="3.4.11.2" evidence="4"/>
<keyword evidence="7" id="KW-0479">Metal-binding</keyword>
<dbReference type="InterPro" id="IPR014782">
    <property type="entry name" value="Peptidase_M1_dom"/>
</dbReference>
<evidence type="ECO:0000256" key="8">
    <source>
        <dbReference type="ARBA" id="ARBA00022801"/>
    </source>
</evidence>
<sequence length="428" mass="46912">MGNGGYDAQHYSLSLTYDPGTKAIDAHATIRARATQNLSRFNLDFLGPLKISALTVGGRKASYQRTGAQELVITPPKGLRRGQSFTVDVAYSGVPQNIDDDALGVSGWIATHDGAVAVSQPFGSATWFPVNDTTSDKATYDFTITVPKDLKVLANGEPAGTRTHGSATTFRWVDRQPTASELVMVAIGKFDVKDTRTASGLRNITAVDPAAILPANQATAGADFNKSTADVIEWQRKVFGRYPFSSVGGVTVLAPNVGYALETQTRPVYARSRAGAIPSAGLIAHELGHQWFGNSVTPAQWKHIWLNEGFATYTEWLYTEQHGGDTAQQHFDEAYDSADTDWSGKVADPGRDHIYDDLVYTRGALTMHALRKEIGDKAFFELIKAWPEAQRHGYSTTEEFVQFTERLTHKNLDTLFQKWLYTDGKPSV</sequence>
<evidence type="ECO:0000313" key="16">
    <source>
        <dbReference type="Proteomes" id="UP000805614"/>
    </source>
</evidence>
<evidence type="ECO:0000256" key="3">
    <source>
        <dbReference type="ARBA" id="ARBA00010136"/>
    </source>
</evidence>
<dbReference type="Pfam" id="PF01433">
    <property type="entry name" value="Peptidase_M1"/>
    <property type="match status" value="1"/>
</dbReference>
<evidence type="ECO:0000256" key="6">
    <source>
        <dbReference type="ARBA" id="ARBA00022670"/>
    </source>
</evidence>
<organism evidence="15 16">
    <name type="scientific">Actinomadura alba</name>
    <dbReference type="NCBI Taxonomy" id="406431"/>
    <lineage>
        <taxon>Bacteria</taxon>
        <taxon>Bacillati</taxon>
        <taxon>Actinomycetota</taxon>
        <taxon>Actinomycetes</taxon>
        <taxon>Streptosporangiales</taxon>
        <taxon>Thermomonosporaceae</taxon>
        <taxon>Actinomadura</taxon>
    </lineage>
</organism>
<gene>
    <name evidence="15" type="ORF">HKK74_25205</name>
</gene>
<evidence type="ECO:0000259" key="14">
    <source>
        <dbReference type="Pfam" id="PF17900"/>
    </source>
</evidence>
<protein>
    <recommendedName>
        <fullName evidence="5">Aminopeptidase N</fullName>
        <ecNumber evidence="4">3.4.11.2</ecNumber>
    </recommendedName>
    <alternativeName>
        <fullName evidence="11">Alanine aminopeptidase</fullName>
    </alternativeName>
    <alternativeName>
        <fullName evidence="12">Lysyl aminopeptidase</fullName>
    </alternativeName>
</protein>
<comment type="similarity">
    <text evidence="3">Belongs to the peptidase M1 family.</text>
</comment>
<evidence type="ECO:0000256" key="10">
    <source>
        <dbReference type="ARBA" id="ARBA00023049"/>
    </source>
</evidence>
<dbReference type="SUPFAM" id="SSF55486">
    <property type="entry name" value="Metalloproteases ('zincins'), catalytic domain"/>
    <property type="match status" value="1"/>
</dbReference>
<evidence type="ECO:0000256" key="12">
    <source>
        <dbReference type="ARBA" id="ARBA00031533"/>
    </source>
</evidence>
<comment type="catalytic activity">
    <reaction evidence="1">
        <text>Release of an N-terminal amino acid, Xaa-|-Yaa- from a peptide, amide or arylamide. Xaa is preferably Ala, but may be most amino acids including Pro (slow action). When a terminal hydrophobic residue is followed by a prolyl residue, the two may be released as an intact Xaa-Pro dipeptide.</text>
        <dbReference type="EC" id="3.4.11.2"/>
    </reaction>
</comment>
<dbReference type="InterPro" id="IPR027268">
    <property type="entry name" value="Peptidase_M4/M1_CTD_sf"/>
</dbReference>
<proteinExistence type="inferred from homology"/>
<evidence type="ECO:0000256" key="11">
    <source>
        <dbReference type="ARBA" id="ARBA00029811"/>
    </source>
</evidence>
<dbReference type="Gene3D" id="1.10.390.10">
    <property type="entry name" value="Neutral Protease Domain 2"/>
    <property type="match status" value="1"/>
</dbReference>
<evidence type="ECO:0000256" key="2">
    <source>
        <dbReference type="ARBA" id="ARBA00001947"/>
    </source>
</evidence>
<name>A0ABR7LV90_9ACTN</name>
<evidence type="ECO:0000313" key="15">
    <source>
        <dbReference type="EMBL" id="MBC6468770.1"/>
    </source>
</evidence>
<feature type="domain" description="Aminopeptidase N-like N-terminal" evidence="14">
    <location>
        <begin position="9"/>
        <end position="176"/>
    </location>
</feature>
<dbReference type="InterPro" id="IPR001930">
    <property type="entry name" value="Peptidase_M1"/>
</dbReference>
<dbReference type="InterPro" id="IPR042097">
    <property type="entry name" value="Aminopeptidase_N-like_N_sf"/>
</dbReference>
<evidence type="ECO:0000256" key="7">
    <source>
        <dbReference type="ARBA" id="ARBA00022723"/>
    </source>
</evidence>
<dbReference type="PRINTS" id="PR00756">
    <property type="entry name" value="ALADIPTASE"/>
</dbReference>
<evidence type="ECO:0000256" key="1">
    <source>
        <dbReference type="ARBA" id="ARBA00000098"/>
    </source>
</evidence>
<dbReference type="PANTHER" id="PTHR11533">
    <property type="entry name" value="PROTEASE M1 ZINC METALLOPROTEASE"/>
    <property type="match status" value="1"/>
</dbReference>
<comment type="cofactor">
    <cofactor evidence="2">
        <name>Zn(2+)</name>
        <dbReference type="ChEBI" id="CHEBI:29105"/>
    </cofactor>
</comment>
<evidence type="ECO:0000259" key="13">
    <source>
        <dbReference type="Pfam" id="PF01433"/>
    </source>
</evidence>
<evidence type="ECO:0000256" key="9">
    <source>
        <dbReference type="ARBA" id="ARBA00022833"/>
    </source>
</evidence>
<dbReference type="Pfam" id="PF17900">
    <property type="entry name" value="Peptidase_M1_N"/>
    <property type="match status" value="1"/>
</dbReference>
<comment type="caution">
    <text evidence="15">The sequence shown here is derived from an EMBL/GenBank/DDBJ whole genome shotgun (WGS) entry which is preliminary data.</text>
</comment>
<dbReference type="Proteomes" id="UP000805614">
    <property type="component" value="Unassembled WGS sequence"/>
</dbReference>
<dbReference type="PANTHER" id="PTHR11533:SF297">
    <property type="entry name" value="AMINOPEPTIDASE N"/>
    <property type="match status" value="1"/>
</dbReference>
<reference evidence="15 16" key="1">
    <citation type="submission" date="2020-06" db="EMBL/GenBank/DDBJ databases">
        <title>Actinomadura xiongansis sp. nov., isolated from soil of Baiyangdian.</title>
        <authorList>
            <person name="Zhang X."/>
        </authorList>
    </citation>
    <scope>NUCLEOTIDE SEQUENCE [LARGE SCALE GENOMIC DNA]</scope>
    <source>
        <strain evidence="15 16">HBUM206468</strain>
    </source>
</reference>
<accession>A0ABR7LV90</accession>
<keyword evidence="6" id="KW-0645">Protease</keyword>
<keyword evidence="8" id="KW-0378">Hydrolase</keyword>
<evidence type="ECO:0000256" key="5">
    <source>
        <dbReference type="ARBA" id="ARBA00015611"/>
    </source>
</evidence>
<dbReference type="SUPFAM" id="SSF63737">
    <property type="entry name" value="Leukotriene A4 hydrolase N-terminal domain"/>
    <property type="match status" value="1"/>
</dbReference>
<feature type="domain" description="Peptidase M1 membrane alanine aminopeptidase" evidence="13">
    <location>
        <begin position="280"/>
        <end position="419"/>
    </location>
</feature>
<dbReference type="InterPro" id="IPR045357">
    <property type="entry name" value="Aminopeptidase_N-like_N"/>
</dbReference>
<keyword evidence="10" id="KW-0482">Metalloprotease</keyword>